<reference evidence="1" key="1">
    <citation type="journal article" date="2023" name="Mol. Biol. Evol.">
        <title>Third-Generation Sequencing Reveals the Adaptive Role of the Epigenome in Three Deep-Sea Polychaetes.</title>
        <authorList>
            <person name="Perez M."/>
            <person name="Aroh O."/>
            <person name="Sun Y."/>
            <person name="Lan Y."/>
            <person name="Juniper S.K."/>
            <person name="Young C.R."/>
            <person name="Angers B."/>
            <person name="Qian P.Y."/>
        </authorList>
    </citation>
    <scope>NUCLEOTIDE SEQUENCE</scope>
    <source>
        <strain evidence="1">R07B-5</strain>
    </source>
</reference>
<sequence length="153" mass="17321">MADSLVHAKCAACFAQVVKWFPIDWLSLGHDVIIEQAGRPASRRVGSRLFIEVIARNDIRRGNMGIHQPSKEQASKRTNKDGINNVLNITYLDRRTNIWLKPTLARQVSFEHSSLDARVDRVKTIAIVLCLKGRSIKRRCRMLEDSVSKLADA</sequence>
<protein>
    <submittedName>
        <fullName evidence="1">Uncharacterized protein</fullName>
    </submittedName>
</protein>
<evidence type="ECO:0000313" key="2">
    <source>
        <dbReference type="Proteomes" id="UP001209878"/>
    </source>
</evidence>
<organism evidence="1 2">
    <name type="scientific">Ridgeia piscesae</name>
    <name type="common">Tubeworm</name>
    <dbReference type="NCBI Taxonomy" id="27915"/>
    <lineage>
        <taxon>Eukaryota</taxon>
        <taxon>Metazoa</taxon>
        <taxon>Spiralia</taxon>
        <taxon>Lophotrochozoa</taxon>
        <taxon>Annelida</taxon>
        <taxon>Polychaeta</taxon>
        <taxon>Sedentaria</taxon>
        <taxon>Canalipalpata</taxon>
        <taxon>Sabellida</taxon>
        <taxon>Siboglinidae</taxon>
        <taxon>Ridgeia</taxon>
    </lineage>
</organism>
<accession>A0AAD9NTY6</accession>
<dbReference type="AlphaFoldDB" id="A0AAD9NTY6"/>
<gene>
    <name evidence="1" type="ORF">NP493_437g02007</name>
</gene>
<proteinExistence type="predicted"/>
<evidence type="ECO:0000313" key="1">
    <source>
        <dbReference type="EMBL" id="KAK2180578.1"/>
    </source>
</evidence>
<keyword evidence="2" id="KW-1185">Reference proteome</keyword>
<comment type="caution">
    <text evidence="1">The sequence shown here is derived from an EMBL/GenBank/DDBJ whole genome shotgun (WGS) entry which is preliminary data.</text>
</comment>
<dbReference type="Proteomes" id="UP001209878">
    <property type="component" value="Unassembled WGS sequence"/>
</dbReference>
<name>A0AAD9NTY6_RIDPI</name>
<dbReference type="EMBL" id="JAODUO010000437">
    <property type="protein sequence ID" value="KAK2180578.1"/>
    <property type="molecule type" value="Genomic_DNA"/>
</dbReference>